<dbReference type="AlphaFoldDB" id="A0AAJ0BF13"/>
<evidence type="ECO:0000313" key="2">
    <source>
        <dbReference type="EMBL" id="KAK1757088.1"/>
    </source>
</evidence>
<feature type="signal peptide" evidence="1">
    <location>
        <begin position="1"/>
        <end position="17"/>
    </location>
</feature>
<accession>A0AAJ0BF13</accession>
<comment type="caution">
    <text evidence="2">The sequence shown here is derived from an EMBL/GenBank/DDBJ whole genome shotgun (WGS) entry which is preliminary data.</text>
</comment>
<feature type="chain" id="PRO_5042538655" evidence="1">
    <location>
        <begin position="18"/>
        <end position="96"/>
    </location>
</feature>
<protein>
    <submittedName>
        <fullName evidence="2">Uncharacterized protein</fullName>
    </submittedName>
</protein>
<name>A0AAJ0BF13_9PEZI</name>
<evidence type="ECO:0000256" key="1">
    <source>
        <dbReference type="SAM" id="SignalP"/>
    </source>
</evidence>
<organism evidence="2 3">
    <name type="scientific">Echria macrotheca</name>
    <dbReference type="NCBI Taxonomy" id="438768"/>
    <lineage>
        <taxon>Eukaryota</taxon>
        <taxon>Fungi</taxon>
        <taxon>Dikarya</taxon>
        <taxon>Ascomycota</taxon>
        <taxon>Pezizomycotina</taxon>
        <taxon>Sordariomycetes</taxon>
        <taxon>Sordariomycetidae</taxon>
        <taxon>Sordariales</taxon>
        <taxon>Schizotheciaceae</taxon>
        <taxon>Echria</taxon>
    </lineage>
</organism>
<evidence type="ECO:0000313" key="3">
    <source>
        <dbReference type="Proteomes" id="UP001239445"/>
    </source>
</evidence>
<keyword evidence="3" id="KW-1185">Reference proteome</keyword>
<dbReference type="EMBL" id="MU839831">
    <property type="protein sequence ID" value="KAK1757088.1"/>
    <property type="molecule type" value="Genomic_DNA"/>
</dbReference>
<sequence length="96" mass="9756">MHFFTLIPAILASAVLAAPSAGTLDTKRALDARTIDPPVCIAACTLACHFDPVCSATCILVCSATVEPGNGVTNAELVDGEWKFETVPLPAGSGAA</sequence>
<keyword evidence="1" id="KW-0732">Signal</keyword>
<dbReference type="Proteomes" id="UP001239445">
    <property type="component" value="Unassembled WGS sequence"/>
</dbReference>
<gene>
    <name evidence="2" type="ORF">QBC47DRAFT_443873</name>
</gene>
<reference evidence="2" key="1">
    <citation type="submission" date="2023-06" db="EMBL/GenBank/DDBJ databases">
        <title>Genome-scale phylogeny and comparative genomics of the fungal order Sordariales.</title>
        <authorList>
            <consortium name="Lawrence Berkeley National Laboratory"/>
            <person name="Hensen N."/>
            <person name="Bonometti L."/>
            <person name="Westerberg I."/>
            <person name="Brannstrom I.O."/>
            <person name="Guillou S."/>
            <person name="Cros-Aarteil S."/>
            <person name="Calhoun S."/>
            <person name="Haridas S."/>
            <person name="Kuo A."/>
            <person name="Mondo S."/>
            <person name="Pangilinan J."/>
            <person name="Riley R."/>
            <person name="Labutti K."/>
            <person name="Andreopoulos B."/>
            <person name="Lipzen A."/>
            <person name="Chen C."/>
            <person name="Yanf M."/>
            <person name="Daum C."/>
            <person name="Ng V."/>
            <person name="Clum A."/>
            <person name="Steindorff A."/>
            <person name="Ohm R."/>
            <person name="Martin F."/>
            <person name="Silar P."/>
            <person name="Natvig D."/>
            <person name="Lalanne C."/>
            <person name="Gautier V."/>
            <person name="Ament-Velasquez S.L."/>
            <person name="Kruys A."/>
            <person name="Hutchinson M.I."/>
            <person name="Powell A.J."/>
            <person name="Barry K."/>
            <person name="Miller A.N."/>
            <person name="Grigoriev I.V."/>
            <person name="Debuchy R."/>
            <person name="Gladieux P."/>
            <person name="Thoren M.H."/>
            <person name="Johannesson H."/>
        </authorList>
    </citation>
    <scope>NUCLEOTIDE SEQUENCE</scope>
    <source>
        <strain evidence="2">PSN4</strain>
    </source>
</reference>
<proteinExistence type="predicted"/>